<accession>U7V9C8</accession>
<dbReference type="Proteomes" id="UP000017081">
    <property type="component" value="Unassembled WGS sequence"/>
</dbReference>
<reference evidence="1 2" key="1">
    <citation type="submission" date="2013-08" db="EMBL/GenBank/DDBJ databases">
        <authorList>
            <person name="Weinstock G."/>
            <person name="Sodergren E."/>
            <person name="Wylie T."/>
            <person name="Fulton L."/>
            <person name="Fulton R."/>
            <person name="Fronick C."/>
            <person name="O'Laughlin M."/>
            <person name="Godfrey J."/>
            <person name="Miner T."/>
            <person name="Herter B."/>
            <person name="Appelbaum E."/>
            <person name="Cordes M."/>
            <person name="Lek S."/>
            <person name="Wollam A."/>
            <person name="Pepin K.H."/>
            <person name="Palsikar V.B."/>
            <person name="Mitreva M."/>
            <person name="Wilson R.K."/>
        </authorList>
    </citation>
    <scope>NUCLEOTIDE SEQUENCE [LARGE SCALE GENOMIC DNA]</scope>
    <source>
        <strain evidence="1 2">ATCC BAA-474</strain>
    </source>
</reference>
<gene>
    <name evidence="1" type="ORF">HMPREF0202_01695</name>
</gene>
<evidence type="ECO:0000313" key="2">
    <source>
        <dbReference type="Proteomes" id="UP000017081"/>
    </source>
</evidence>
<proteinExistence type="predicted"/>
<dbReference type="STRING" id="1319815.HMPREF0202_01695"/>
<sequence>MKYYLHRAVAIKPKGTKKFKMSEYTIQEFDSFKKALEVYKRDFLLEGDTEQRGFAIEKKIAMRITTTKKKIRARLYKPPLRTYEVLALNPPTNKYRCCREYLETDPEYGLAQEIFLILETNYQKACDEFLYEMKKYEDKRNSFYIEIEEDK</sequence>
<protein>
    <submittedName>
        <fullName evidence="1">Uncharacterized protein</fullName>
    </submittedName>
</protein>
<dbReference type="HOGENOM" id="CLU_1728078_0_0_0"/>
<evidence type="ECO:0000313" key="1">
    <source>
        <dbReference type="EMBL" id="ERT68307.1"/>
    </source>
</evidence>
<dbReference type="AlphaFoldDB" id="U7V9C8"/>
<dbReference type="EMBL" id="AXZF01000067">
    <property type="protein sequence ID" value="ERT68307.1"/>
    <property type="molecule type" value="Genomic_DNA"/>
</dbReference>
<dbReference type="RefSeq" id="WP_023051232.1">
    <property type="nucleotide sequence ID" value="NZ_CP173062.2"/>
</dbReference>
<keyword evidence="2" id="KW-1185">Reference proteome</keyword>
<organism evidence="1 2">
    <name type="scientific">Cetobacterium somerae ATCC BAA-474</name>
    <dbReference type="NCBI Taxonomy" id="1319815"/>
    <lineage>
        <taxon>Bacteria</taxon>
        <taxon>Fusobacteriati</taxon>
        <taxon>Fusobacteriota</taxon>
        <taxon>Fusobacteriia</taxon>
        <taxon>Fusobacteriales</taxon>
        <taxon>Fusobacteriaceae</taxon>
        <taxon>Cetobacterium</taxon>
    </lineage>
</organism>
<name>U7V9C8_9FUSO</name>
<dbReference type="eggNOG" id="ENOG5033AB0">
    <property type="taxonomic scope" value="Bacteria"/>
</dbReference>
<comment type="caution">
    <text evidence="1">The sequence shown here is derived from an EMBL/GenBank/DDBJ whole genome shotgun (WGS) entry which is preliminary data.</text>
</comment>